<evidence type="ECO:0000313" key="8">
    <source>
        <dbReference type="EMBL" id="GIH69184.1"/>
    </source>
</evidence>
<dbReference type="PANTHER" id="PTHR47359">
    <property type="entry name" value="PEPTIDOGLYCAN DL-ENDOPEPTIDASE CWLO"/>
    <property type="match status" value="1"/>
</dbReference>
<keyword evidence="3" id="KW-0378">Hydrolase</keyword>
<sequence>MLDHGRARVLVRPGRTPADPVRRAVGLRRTISLIAVLLVSILLADVVILVRLDGLGGMDGLDGPGGMARAGGPGVRRAYGHGQYVAAAERATGDRPASGTPEPSGEPGKSGDDAAGRGDAADPVAPLKQLIRPHLFVVSAHPLAPDVVARVRSQKGVKAAEVTDAAEVHIDGKRVQTMGVDPSTFRAYTPSKTAGSDGLWQNVAAGDVAVSFELGHDGGVKLGSTVDGAGLRMRVGAYATVGMGSIAAMVSRRTARSLGIPEGNAMVVSAPDVDSAKLRRRLLKILPKGSQVATINPVVVAPRGSTAWPASAFMSSQQLQVALRAAVGKVGRPYAWGAEGPNSFDCSGLVQWAYRQAGVRMPRVAAQQWATGPQISLSQARPGDLLFWRNDPTNPRYISHVAIYWGDGKMLHAPRTGDVVKIAPIYTKNLAGVVRVSPAVSARVR</sequence>
<dbReference type="InterPro" id="IPR000064">
    <property type="entry name" value="NLP_P60_dom"/>
</dbReference>
<feature type="compositionally biased region" description="Basic and acidic residues" evidence="5">
    <location>
        <begin position="109"/>
        <end position="120"/>
    </location>
</feature>
<dbReference type="RefSeq" id="WP_239089443.1">
    <property type="nucleotide sequence ID" value="NZ_BOOG01000013.1"/>
</dbReference>
<evidence type="ECO:0000256" key="4">
    <source>
        <dbReference type="ARBA" id="ARBA00022807"/>
    </source>
</evidence>
<keyword evidence="2" id="KW-0645">Protease</keyword>
<accession>A0A8J3VXQ6</accession>
<keyword evidence="4" id="KW-0788">Thiol protease</keyword>
<feature type="domain" description="NlpC/P60" evidence="7">
    <location>
        <begin position="316"/>
        <end position="445"/>
    </location>
</feature>
<keyword evidence="6" id="KW-0472">Membrane</keyword>
<dbReference type="EMBL" id="BOOG01000013">
    <property type="protein sequence ID" value="GIH69184.1"/>
    <property type="molecule type" value="Genomic_DNA"/>
</dbReference>
<protein>
    <recommendedName>
        <fullName evidence="7">NlpC/P60 domain-containing protein</fullName>
    </recommendedName>
</protein>
<feature type="region of interest" description="Disordered" evidence="5">
    <location>
        <begin position="88"/>
        <end position="121"/>
    </location>
</feature>
<organism evidence="8 9">
    <name type="scientific">Sphaerimonospora thailandensis</name>
    <dbReference type="NCBI Taxonomy" id="795644"/>
    <lineage>
        <taxon>Bacteria</taxon>
        <taxon>Bacillati</taxon>
        <taxon>Actinomycetota</taxon>
        <taxon>Actinomycetes</taxon>
        <taxon>Streptosporangiales</taxon>
        <taxon>Streptosporangiaceae</taxon>
        <taxon>Sphaerimonospora</taxon>
    </lineage>
</organism>
<dbReference type="SUPFAM" id="SSF54001">
    <property type="entry name" value="Cysteine proteinases"/>
    <property type="match status" value="1"/>
</dbReference>
<dbReference type="GO" id="GO:0008234">
    <property type="term" value="F:cysteine-type peptidase activity"/>
    <property type="evidence" value="ECO:0007669"/>
    <property type="project" value="UniProtKB-KW"/>
</dbReference>
<dbReference type="GO" id="GO:0006508">
    <property type="term" value="P:proteolysis"/>
    <property type="evidence" value="ECO:0007669"/>
    <property type="project" value="UniProtKB-KW"/>
</dbReference>
<evidence type="ECO:0000256" key="3">
    <source>
        <dbReference type="ARBA" id="ARBA00022801"/>
    </source>
</evidence>
<evidence type="ECO:0000313" key="9">
    <source>
        <dbReference type="Proteomes" id="UP000610966"/>
    </source>
</evidence>
<dbReference type="PANTHER" id="PTHR47359:SF3">
    <property type="entry name" value="NLP_P60 DOMAIN-CONTAINING PROTEIN-RELATED"/>
    <property type="match status" value="1"/>
</dbReference>
<dbReference type="PROSITE" id="PS51935">
    <property type="entry name" value="NLPC_P60"/>
    <property type="match status" value="1"/>
</dbReference>
<reference evidence="8" key="1">
    <citation type="submission" date="2021-01" db="EMBL/GenBank/DDBJ databases">
        <title>Whole genome shotgun sequence of Sphaerimonospora thailandensis NBRC 107569.</title>
        <authorList>
            <person name="Komaki H."/>
            <person name="Tamura T."/>
        </authorList>
    </citation>
    <scope>NUCLEOTIDE SEQUENCE</scope>
    <source>
        <strain evidence="8">NBRC 107569</strain>
    </source>
</reference>
<keyword evidence="6" id="KW-0812">Transmembrane</keyword>
<dbReference type="Gene3D" id="3.90.1720.10">
    <property type="entry name" value="endopeptidase domain like (from Nostoc punctiforme)"/>
    <property type="match status" value="1"/>
</dbReference>
<evidence type="ECO:0000256" key="5">
    <source>
        <dbReference type="SAM" id="MobiDB-lite"/>
    </source>
</evidence>
<evidence type="ECO:0000256" key="1">
    <source>
        <dbReference type="ARBA" id="ARBA00007074"/>
    </source>
</evidence>
<dbReference type="AlphaFoldDB" id="A0A8J3VXQ6"/>
<dbReference type="Pfam" id="PF00877">
    <property type="entry name" value="NLPC_P60"/>
    <property type="match status" value="1"/>
</dbReference>
<keyword evidence="9" id="KW-1185">Reference proteome</keyword>
<comment type="similarity">
    <text evidence="1">Belongs to the peptidase C40 family.</text>
</comment>
<keyword evidence="6" id="KW-1133">Transmembrane helix</keyword>
<evidence type="ECO:0000256" key="2">
    <source>
        <dbReference type="ARBA" id="ARBA00022670"/>
    </source>
</evidence>
<proteinExistence type="inferred from homology"/>
<evidence type="ECO:0000256" key="6">
    <source>
        <dbReference type="SAM" id="Phobius"/>
    </source>
</evidence>
<name>A0A8J3VXQ6_9ACTN</name>
<gene>
    <name evidence="8" type="ORF">Mth01_14370</name>
</gene>
<evidence type="ECO:0000259" key="7">
    <source>
        <dbReference type="PROSITE" id="PS51935"/>
    </source>
</evidence>
<dbReference type="InterPro" id="IPR051794">
    <property type="entry name" value="PG_Endopeptidase_C40"/>
</dbReference>
<comment type="caution">
    <text evidence="8">The sequence shown here is derived from an EMBL/GenBank/DDBJ whole genome shotgun (WGS) entry which is preliminary data.</text>
</comment>
<dbReference type="InterPro" id="IPR038765">
    <property type="entry name" value="Papain-like_cys_pep_sf"/>
</dbReference>
<dbReference type="Proteomes" id="UP000610966">
    <property type="component" value="Unassembled WGS sequence"/>
</dbReference>
<feature type="transmembrane region" description="Helical" evidence="6">
    <location>
        <begin position="31"/>
        <end position="52"/>
    </location>
</feature>